<protein>
    <submittedName>
        <fullName evidence="2">Uncharacterized protein</fullName>
    </submittedName>
</protein>
<feature type="coiled-coil region" evidence="1">
    <location>
        <begin position="3"/>
        <end position="75"/>
    </location>
</feature>
<keyword evidence="1" id="KW-0175">Coiled coil</keyword>
<evidence type="ECO:0000256" key="1">
    <source>
        <dbReference type="SAM" id="Coils"/>
    </source>
</evidence>
<accession>A0A822F5D9</accession>
<proteinExistence type="predicted"/>
<reference evidence="2" key="1">
    <citation type="submission" date="2021-02" db="EMBL/GenBank/DDBJ databases">
        <authorList>
            <person name="Nowell W R."/>
        </authorList>
    </citation>
    <scope>NUCLEOTIDE SEQUENCE</scope>
</reference>
<name>A0A822F5D9_9BILA</name>
<dbReference type="EMBL" id="CAJOBR010076188">
    <property type="protein sequence ID" value="CAF5112408.1"/>
    <property type="molecule type" value="Genomic_DNA"/>
</dbReference>
<dbReference type="AlphaFoldDB" id="A0A822F5D9"/>
<organism evidence="2 3">
    <name type="scientific">Rotaria socialis</name>
    <dbReference type="NCBI Taxonomy" id="392032"/>
    <lineage>
        <taxon>Eukaryota</taxon>
        <taxon>Metazoa</taxon>
        <taxon>Spiralia</taxon>
        <taxon>Gnathifera</taxon>
        <taxon>Rotifera</taxon>
        <taxon>Eurotatoria</taxon>
        <taxon>Bdelloidea</taxon>
        <taxon>Philodinida</taxon>
        <taxon>Philodinidae</taxon>
        <taxon>Rotaria</taxon>
    </lineage>
</organism>
<dbReference type="Proteomes" id="UP000663848">
    <property type="component" value="Unassembled WGS sequence"/>
</dbReference>
<feature type="non-terminal residue" evidence="2">
    <location>
        <position position="1"/>
    </location>
</feature>
<evidence type="ECO:0000313" key="2">
    <source>
        <dbReference type="EMBL" id="CAF5112408.1"/>
    </source>
</evidence>
<sequence length="80" mass="9936">RIKSRHREELRLLSDENDDLHHRTKQLESDLQLHKESLDVTIRYKIDLEKALEEKTFYQRELDRLKHEKAHIEQEKIEYK</sequence>
<evidence type="ECO:0000313" key="3">
    <source>
        <dbReference type="Proteomes" id="UP000663848"/>
    </source>
</evidence>
<comment type="caution">
    <text evidence="2">The sequence shown here is derived from an EMBL/GenBank/DDBJ whole genome shotgun (WGS) entry which is preliminary data.</text>
</comment>
<feature type="non-terminal residue" evidence="2">
    <location>
        <position position="80"/>
    </location>
</feature>
<gene>
    <name evidence="2" type="ORF">QYT958_LOCUS45533</name>
</gene>